<dbReference type="Proteomes" id="UP000269721">
    <property type="component" value="Unassembled WGS sequence"/>
</dbReference>
<sequence>MPALDAHAEHLLKKDLLSRQLRTEISRIVDDPNTLAALVPPDATPRHRRAAAPAAAVAEEETQDPRAAYPLLAPLFARIVMTFPPSRIAGDDGGEPGRVWGILGRFLGSLARVDSAGGTARDVAKRDIIANRMVDQLAAMLGCAVLTAKEKEAMGAGIDVSGSRTCLAQSFSPGTLELKLEVIEVAVRVVRKKKLLSTSETLEYGITSLLNGRPAQVWRDAAAFKALHKELVRRPKTTIPPLPTLESHPPARTTSPEALNRYLTSLATPLPSAALLDLLGQAEPVDTPDPSGDATLRRAEDIQKALETFRDDLISPGGVARLLAIVAGAAEVGELPAHVGLVVEWWRICGAAALHRTFIEHERAPEHLRRLKQFHNRAPYKGWTALLKGTNPIMVIKAIGNLILARPFGGKCLLQSMICSVIDDEAHRTAKEIARVEALFTGDEAPACCARARALVVDAPVGGYDDDAHRDLAAEVLGFSAAVGSPERAMAEKLLELHWRVRRNRQFRSIVVQDVTVDLAKELLSISYKPLAEAYKATDPGSFVRDLAHFFDDLIRVVEAEHKRASEIADPANSTPDVPPLRPFINLISRYQQRIYHLVRSAISTHPSKLTALSEIAAWAEDLAHFFRGVDPAIDLDPIFGPHDSGPALARDVAKLAARKELRRRRVADRILGRVRGETRGTSLMDGVEREGIEEGVLSTDDEARAAKVLEAELRKMWGEEGQVAAPVAPELADDLLGVPAKLGHARHPSFNSLLSIDSVGSEGGAGGDSATASTATLGEADVEARVMSLFAATEAAAEAEADAPAEPEPAPMGPAANGFGIGQKVRRREWRDPLGLEVAPALVAPWIDAMGPWLDNVANGK</sequence>
<name>A0A4P9WKV2_9FUNG</name>
<evidence type="ECO:0000259" key="2">
    <source>
        <dbReference type="Pfam" id="PF12825"/>
    </source>
</evidence>
<dbReference type="InterPro" id="IPR047168">
    <property type="entry name" value="LEC1-like"/>
</dbReference>
<proteinExistence type="predicted"/>
<dbReference type="InterPro" id="IPR024555">
    <property type="entry name" value="PX-associated"/>
</dbReference>
<dbReference type="AlphaFoldDB" id="A0A4P9WKV2"/>
<dbReference type="GO" id="GO:0035091">
    <property type="term" value="F:phosphatidylinositol binding"/>
    <property type="evidence" value="ECO:0007669"/>
    <property type="project" value="TreeGrafter"/>
</dbReference>
<reference evidence="5" key="1">
    <citation type="journal article" date="2018" name="Nat. Microbiol.">
        <title>Leveraging single-cell genomics to expand the fungal tree of life.</title>
        <authorList>
            <person name="Ahrendt S.R."/>
            <person name="Quandt C.A."/>
            <person name="Ciobanu D."/>
            <person name="Clum A."/>
            <person name="Salamov A."/>
            <person name="Andreopoulos B."/>
            <person name="Cheng J.F."/>
            <person name="Woyke T."/>
            <person name="Pelin A."/>
            <person name="Henrissat B."/>
            <person name="Reynolds N.K."/>
            <person name="Benny G.L."/>
            <person name="Smith M.E."/>
            <person name="James T.Y."/>
            <person name="Grigoriev I.V."/>
        </authorList>
    </citation>
    <scope>NUCLEOTIDE SEQUENCE [LARGE SCALE GENOMIC DNA]</scope>
</reference>
<feature type="region of interest" description="Disordered" evidence="1">
    <location>
        <begin position="798"/>
        <end position="820"/>
    </location>
</feature>
<protein>
    <recommendedName>
        <fullName evidence="6">PX-associated-domain-containing protein</fullName>
    </recommendedName>
</protein>
<dbReference type="PANTHER" id="PTHR47185:SF1">
    <property type="entry name" value="PX DOMAIN-CONTAINING PROTEIN YPR097W"/>
    <property type="match status" value="1"/>
</dbReference>
<feature type="domain" description="PX-associated" evidence="3">
    <location>
        <begin position="3"/>
        <end position="85"/>
    </location>
</feature>
<dbReference type="EMBL" id="KZ994545">
    <property type="protein sequence ID" value="RKO92663.1"/>
    <property type="molecule type" value="Genomic_DNA"/>
</dbReference>
<organism evidence="4 5">
    <name type="scientific">Blyttiomyces helicus</name>
    <dbReference type="NCBI Taxonomy" id="388810"/>
    <lineage>
        <taxon>Eukaryota</taxon>
        <taxon>Fungi</taxon>
        <taxon>Fungi incertae sedis</taxon>
        <taxon>Chytridiomycota</taxon>
        <taxon>Chytridiomycota incertae sedis</taxon>
        <taxon>Chytridiomycetes</taxon>
        <taxon>Chytridiomycetes incertae sedis</taxon>
        <taxon>Blyttiomyces</taxon>
    </lineage>
</organism>
<dbReference type="PANTHER" id="PTHR47185">
    <property type="entry name" value="PX DOMAIN-CONTAINING PROTEIN YPR097W"/>
    <property type="match status" value="1"/>
</dbReference>
<feature type="domain" description="PX" evidence="2">
    <location>
        <begin position="322"/>
        <end position="451"/>
    </location>
</feature>
<evidence type="ECO:0008006" key="6">
    <source>
        <dbReference type="Google" id="ProtNLM"/>
    </source>
</evidence>
<keyword evidence="5" id="KW-1185">Reference proteome</keyword>
<accession>A0A4P9WKV2</accession>
<gene>
    <name evidence="4" type="ORF">BDK51DRAFT_28481</name>
</gene>
<dbReference type="InterPro" id="IPR024554">
    <property type="entry name" value="LEC1-like_C"/>
</dbReference>
<dbReference type="OrthoDB" id="18320at2759"/>
<evidence type="ECO:0000259" key="3">
    <source>
        <dbReference type="Pfam" id="PF12828"/>
    </source>
</evidence>
<evidence type="ECO:0000313" key="4">
    <source>
        <dbReference type="EMBL" id="RKO92663.1"/>
    </source>
</evidence>
<evidence type="ECO:0000256" key="1">
    <source>
        <dbReference type="SAM" id="MobiDB-lite"/>
    </source>
</evidence>
<dbReference type="Pfam" id="PF12828">
    <property type="entry name" value="PXB"/>
    <property type="match status" value="1"/>
</dbReference>
<evidence type="ECO:0000313" key="5">
    <source>
        <dbReference type="Proteomes" id="UP000269721"/>
    </source>
</evidence>
<dbReference type="Pfam" id="PF12825">
    <property type="entry name" value="DUF3818"/>
    <property type="match status" value="2"/>
</dbReference>
<feature type="domain" description="PX" evidence="2">
    <location>
        <begin position="492"/>
        <end position="628"/>
    </location>
</feature>